<dbReference type="Proteomes" id="UP000829354">
    <property type="component" value="Chromosome IV"/>
</dbReference>
<reference evidence="1 3" key="2">
    <citation type="submission" date="2022-05" db="EMBL/GenBank/DDBJ databases">
        <title>Chromosome-level reference genomes for two strains of Caenorhabditis briggsae: an improved platform for comparative genomics.</title>
        <authorList>
            <person name="Stevens L."/>
            <person name="Andersen E.C."/>
        </authorList>
    </citation>
    <scope>NUCLEOTIDE SEQUENCE [LARGE SCALE GENOMIC DNA]</scope>
    <source>
        <strain evidence="1">QX1410_ONT</strain>
        <tissue evidence="1">Whole-organism</tissue>
    </source>
</reference>
<organism evidence="1 3">
    <name type="scientific">Caenorhabditis briggsae</name>
    <dbReference type="NCBI Taxonomy" id="6238"/>
    <lineage>
        <taxon>Eukaryota</taxon>
        <taxon>Metazoa</taxon>
        <taxon>Ecdysozoa</taxon>
        <taxon>Nematoda</taxon>
        <taxon>Chromadorea</taxon>
        <taxon>Rhabditida</taxon>
        <taxon>Rhabditina</taxon>
        <taxon>Rhabditomorpha</taxon>
        <taxon>Rhabditoidea</taxon>
        <taxon>Rhabditidae</taxon>
        <taxon>Peloderinae</taxon>
        <taxon>Caenorhabditis</taxon>
    </lineage>
</organism>
<sequence length="72" mass="8347">MGKVVTENHKEILWEDSGDLKDSEGVLNSKDLVDKNHNLDSEEVCREDTKDNLQKDNKTDLMKYARILMIKL</sequence>
<dbReference type="EMBL" id="CP090894">
    <property type="protein sequence ID" value="ULT95417.1"/>
    <property type="molecule type" value="Genomic_DNA"/>
</dbReference>
<name>A0AAE9AHB6_CAEBR</name>
<gene>
    <name evidence="1" type="ORF">L3Y34_004268</name>
    <name evidence="2" type="ORF">L5515_011388</name>
</gene>
<reference evidence="2 4" key="1">
    <citation type="submission" date="2022-04" db="EMBL/GenBank/DDBJ databases">
        <title>Chromosome-level reference genomes for two strains of Caenorhabditis briggsae: an improved platform for comparative genomics.</title>
        <authorList>
            <person name="Stevens L."/>
            <person name="Andersen E."/>
        </authorList>
    </citation>
    <scope>NUCLEOTIDE SEQUENCE [LARGE SCALE GENOMIC DNA]</scope>
    <source>
        <strain evidence="2">VX34</strain>
        <tissue evidence="2">Whole-organism</tissue>
    </source>
</reference>
<evidence type="ECO:0000313" key="2">
    <source>
        <dbReference type="EMBL" id="UMM28628.1"/>
    </source>
</evidence>
<evidence type="ECO:0000313" key="3">
    <source>
        <dbReference type="Proteomes" id="UP000827892"/>
    </source>
</evidence>
<accession>A0AAE9AHB6</accession>
<evidence type="ECO:0000313" key="1">
    <source>
        <dbReference type="EMBL" id="ULT95417.1"/>
    </source>
</evidence>
<evidence type="ECO:0000313" key="4">
    <source>
        <dbReference type="Proteomes" id="UP000829354"/>
    </source>
</evidence>
<keyword evidence="4" id="KW-1185">Reference proteome</keyword>
<dbReference type="AlphaFoldDB" id="A0AAE9AHB6"/>
<dbReference type="Proteomes" id="UP000827892">
    <property type="component" value="Chromosome IV"/>
</dbReference>
<proteinExistence type="predicted"/>
<dbReference type="EMBL" id="CP092623">
    <property type="protein sequence ID" value="UMM28628.1"/>
    <property type="molecule type" value="Genomic_DNA"/>
</dbReference>
<protein>
    <submittedName>
        <fullName evidence="1">Uncharacterized protein</fullName>
    </submittedName>
</protein>